<feature type="active site" description="Nucleophile" evidence="7">
    <location>
        <position position="456"/>
    </location>
</feature>
<dbReference type="CDD" id="cd16913">
    <property type="entry name" value="YkuD_like"/>
    <property type="match status" value="1"/>
</dbReference>
<dbReference type="InterPro" id="IPR038063">
    <property type="entry name" value="Transpep_catalytic_dom"/>
</dbReference>
<evidence type="ECO:0000259" key="8">
    <source>
        <dbReference type="PROSITE" id="PS52029"/>
    </source>
</evidence>
<dbReference type="SUPFAM" id="SSF141523">
    <property type="entry name" value="L,D-transpeptidase catalytic domain-like"/>
    <property type="match status" value="1"/>
</dbReference>
<feature type="domain" description="L,D-TPase catalytic" evidence="8">
    <location>
        <begin position="305"/>
        <end position="485"/>
    </location>
</feature>
<dbReference type="Proteomes" id="UP000036771">
    <property type="component" value="Unassembled WGS sequence"/>
</dbReference>
<dbReference type="Pfam" id="PF01471">
    <property type="entry name" value="PG_binding_1"/>
    <property type="match status" value="1"/>
</dbReference>
<evidence type="ECO:0000256" key="3">
    <source>
        <dbReference type="ARBA" id="ARBA00022679"/>
    </source>
</evidence>
<dbReference type="Pfam" id="PF03734">
    <property type="entry name" value="YkuD"/>
    <property type="match status" value="1"/>
</dbReference>
<keyword evidence="6 7" id="KW-0961">Cell wall biogenesis/degradation</keyword>
<comment type="pathway">
    <text evidence="1 7">Cell wall biogenesis; peptidoglycan biosynthesis.</text>
</comment>
<keyword evidence="10" id="KW-1185">Reference proteome</keyword>
<dbReference type="UniPathway" id="UPA00219"/>
<evidence type="ECO:0000313" key="10">
    <source>
        <dbReference type="Proteomes" id="UP000036771"/>
    </source>
</evidence>
<organism evidence="9 10">
    <name type="scientific">Caedimonas varicaedens</name>
    <dbReference type="NCBI Taxonomy" id="1629334"/>
    <lineage>
        <taxon>Bacteria</taxon>
        <taxon>Pseudomonadati</taxon>
        <taxon>Pseudomonadota</taxon>
        <taxon>Alphaproteobacteria</taxon>
        <taxon>Holosporales</taxon>
        <taxon>Caedimonadaceae</taxon>
        <taxon>Caedimonas</taxon>
    </lineage>
</organism>
<dbReference type="InterPro" id="IPR005490">
    <property type="entry name" value="LD_TPept_cat_dom"/>
</dbReference>
<dbReference type="GO" id="GO:0016740">
    <property type="term" value="F:transferase activity"/>
    <property type="evidence" value="ECO:0007669"/>
    <property type="project" value="UniProtKB-KW"/>
</dbReference>
<keyword evidence="5 7" id="KW-0573">Peptidoglycan synthesis</keyword>
<dbReference type="InterPro" id="IPR002477">
    <property type="entry name" value="Peptidoglycan-bd-like"/>
</dbReference>
<dbReference type="PANTHER" id="PTHR41533">
    <property type="entry name" value="L,D-TRANSPEPTIDASE HI_1667-RELATED"/>
    <property type="match status" value="1"/>
</dbReference>
<dbReference type="InterPro" id="IPR036365">
    <property type="entry name" value="PGBD-like_sf"/>
</dbReference>
<evidence type="ECO:0000256" key="7">
    <source>
        <dbReference type="PROSITE-ProRule" id="PRU01373"/>
    </source>
</evidence>
<dbReference type="STRING" id="1629334.Cva_00864"/>
<dbReference type="EMBL" id="BBVC01000033">
    <property type="protein sequence ID" value="GAO98216.1"/>
    <property type="molecule type" value="Genomic_DNA"/>
</dbReference>
<accession>A0A0K8MCG9</accession>
<protein>
    <submittedName>
        <fullName evidence="9">Murein L,D-transpeptidase</fullName>
    </submittedName>
</protein>
<evidence type="ECO:0000313" key="9">
    <source>
        <dbReference type="EMBL" id="GAO98216.1"/>
    </source>
</evidence>
<evidence type="ECO:0000256" key="2">
    <source>
        <dbReference type="ARBA" id="ARBA00005992"/>
    </source>
</evidence>
<sequence>MIRTLSVFFLFFFYYSSNINAQELSENFLVHDILQKNDQDADLHFRMDATDRKVLQFYRDRDFQPVWFQGSRLNSAGQYALQTLKNAGQEGLNPQDYHLVLRNFLFLELHLLSPEKVAEYETLLTKYIIFYIKDLDGERLNPQKISKQLYIKVDMVDPYEILSNGMKEDPSGKWLTELTVHHPEYQQLKEVLARYRNIEQKGEWTPLKLPENQKITLGTNDAFVEALKTRLILEGYLKEGTNNSVFDSSIEQALKEFQHYHGLEADGRLGKETLVALNVSVKDRIDQILLSMERWRWLPENKGEHYILVNIAGYYLQAFENEKKILQMPVIIGRNYRQTPVFSSKIDFVRFNPSWYVPHSIAVKDKLPLLRSDPSYFNTKGYHIYDESGEAVNPEEVDWSDVDSSSFDYRIVQDPGSANALGKLFFHINTPFDVFLHGTPDVDLFKKEKRSFSSGCIRVFDPVSLAFFLLNNPEKWSQETIIQVTQGNQTQTLPLEHPVNIYVTYQTVWIDDQNQPYFVEDIYQQDKAIKKVFERRKTVF</sequence>
<name>A0A0K8MCG9_9PROT</name>
<proteinExistence type="inferred from homology"/>
<dbReference type="PANTHER" id="PTHR41533:SF2">
    <property type="entry name" value="BLR7131 PROTEIN"/>
    <property type="match status" value="1"/>
</dbReference>
<evidence type="ECO:0000256" key="6">
    <source>
        <dbReference type="ARBA" id="ARBA00023316"/>
    </source>
</evidence>
<dbReference type="PROSITE" id="PS52029">
    <property type="entry name" value="LD_TPASE"/>
    <property type="match status" value="1"/>
</dbReference>
<dbReference type="Pfam" id="PF20142">
    <property type="entry name" value="Scaffold"/>
    <property type="match status" value="1"/>
</dbReference>
<dbReference type="SUPFAM" id="SSF47090">
    <property type="entry name" value="PGBD-like"/>
    <property type="match status" value="1"/>
</dbReference>
<dbReference type="Gene3D" id="2.40.440.10">
    <property type="entry name" value="L,D-transpeptidase catalytic domain-like"/>
    <property type="match status" value="1"/>
</dbReference>
<comment type="caution">
    <text evidence="9">The sequence shown here is derived from an EMBL/GenBank/DDBJ whole genome shotgun (WGS) entry which is preliminary data.</text>
</comment>
<dbReference type="GO" id="GO:0071555">
    <property type="term" value="P:cell wall organization"/>
    <property type="evidence" value="ECO:0007669"/>
    <property type="project" value="UniProtKB-UniRule"/>
</dbReference>
<dbReference type="GO" id="GO:0009252">
    <property type="term" value="P:peptidoglycan biosynthetic process"/>
    <property type="evidence" value="ECO:0007669"/>
    <property type="project" value="UniProtKB-UniPathway"/>
</dbReference>
<evidence type="ECO:0000256" key="1">
    <source>
        <dbReference type="ARBA" id="ARBA00004752"/>
    </source>
</evidence>
<dbReference type="InterPro" id="IPR052905">
    <property type="entry name" value="LD-transpeptidase_YkuD-like"/>
</dbReference>
<dbReference type="AlphaFoldDB" id="A0A0K8MCG9"/>
<dbReference type="GO" id="GO:0008360">
    <property type="term" value="P:regulation of cell shape"/>
    <property type="evidence" value="ECO:0007669"/>
    <property type="project" value="UniProtKB-UniRule"/>
</dbReference>
<reference evidence="9 10" key="1">
    <citation type="submission" date="2015-03" db="EMBL/GenBank/DDBJ databases">
        <title>Caedibacter varicaedens, whole genome shotgun sequence.</title>
        <authorList>
            <person name="Suzuki H."/>
            <person name="Dapper A.L."/>
            <person name="Gibson A.K."/>
            <person name="Jackson C."/>
            <person name="Lee H."/>
            <person name="Pejaver V.R."/>
            <person name="Doak T."/>
            <person name="Lynch M."/>
        </authorList>
    </citation>
    <scope>NUCLEOTIDE SEQUENCE [LARGE SCALE GENOMIC DNA]</scope>
</reference>
<keyword evidence="4 7" id="KW-0133">Cell shape</keyword>
<dbReference type="OrthoDB" id="9778545at2"/>
<dbReference type="Gene3D" id="1.10.101.10">
    <property type="entry name" value="PGBD-like superfamily/PGBD"/>
    <property type="match status" value="1"/>
</dbReference>
<gene>
    <name evidence="9" type="ORF">Cva_00864</name>
</gene>
<dbReference type="GO" id="GO:0004180">
    <property type="term" value="F:carboxypeptidase activity"/>
    <property type="evidence" value="ECO:0007669"/>
    <property type="project" value="UniProtKB-ARBA"/>
</dbReference>
<dbReference type="InterPro" id="IPR036366">
    <property type="entry name" value="PGBDSf"/>
</dbReference>
<dbReference type="InterPro" id="IPR045380">
    <property type="entry name" value="LD_TPept_scaffold_dom"/>
</dbReference>
<evidence type="ECO:0000256" key="4">
    <source>
        <dbReference type="ARBA" id="ARBA00022960"/>
    </source>
</evidence>
<comment type="similarity">
    <text evidence="2">Belongs to the YkuD family.</text>
</comment>
<feature type="active site" description="Proton donor/acceptor" evidence="7">
    <location>
        <position position="437"/>
    </location>
</feature>
<evidence type="ECO:0000256" key="5">
    <source>
        <dbReference type="ARBA" id="ARBA00022984"/>
    </source>
</evidence>
<keyword evidence="3" id="KW-0808">Transferase</keyword>